<dbReference type="GO" id="GO:0006487">
    <property type="term" value="P:protein N-linked glycosylation"/>
    <property type="evidence" value="ECO:0007669"/>
    <property type="project" value="TreeGrafter"/>
</dbReference>
<dbReference type="InterPro" id="IPR001173">
    <property type="entry name" value="Glyco_trans_2-like"/>
</dbReference>
<proteinExistence type="predicted"/>
<dbReference type="AlphaFoldDB" id="A0A2G9YRF6"/>
<dbReference type="PANTHER" id="PTHR10859">
    <property type="entry name" value="GLYCOSYL TRANSFERASE"/>
    <property type="match status" value="1"/>
</dbReference>
<protein>
    <submittedName>
        <fullName evidence="2">Dolichol-phosphate mannosyltransferase</fullName>
    </submittedName>
</protein>
<dbReference type="EMBL" id="PCRM01000017">
    <property type="protein sequence ID" value="PIP21772.1"/>
    <property type="molecule type" value="Genomic_DNA"/>
</dbReference>
<dbReference type="SUPFAM" id="SSF53448">
    <property type="entry name" value="Nucleotide-diphospho-sugar transferases"/>
    <property type="match status" value="1"/>
</dbReference>
<dbReference type="Proteomes" id="UP000231567">
    <property type="component" value="Unassembled WGS sequence"/>
</dbReference>
<dbReference type="Pfam" id="PF00535">
    <property type="entry name" value="Glycos_transf_2"/>
    <property type="match status" value="1"/>
</dbReference>
<evidence type="ECO:0000259" key="1">
    <source>
        <dbReference type="Pfam" id="PF00535"/>
    </source>
</evidence>
<reference evidence="2 3" key="1">
    <citation type="submission" date="2017-09" db="EMBL/GenBank/DDBJ databases">
        <title>Depth-based differentiation of microbial function through sediment-hosted aquifers and enrichment of novel symbionts in the deep terrestrial subsurface.</title>
        <authorList>
            <person name="Probst A.J."/>
            <person name="Ladd B."/>
            <person name="Jarett J.K."/>
            <person name="Geller-Mcgrath D.E."/>
            <person name="Sieber C.M."/>
            <person name="Emerson J.B."/>
            <person name="Anantharaman K."/>
            <person name="Thomas B.C."/>
            <person name="Malmstrom R."/>
            <person name="Stieglmeier M."/>
            <person name="Klingl A."/>
            <person name="Woyke T."/>
            <person name="Ryan C.M."/>
            <person name="Banfield J.F."/>
        </authorList>
    </citation>
    <scope>NUCLEOTIDE SEQUENCE [LARGE SCALE GENOMIC DNA]</scope>
    <source>
        <strain evidence="2">CG23_combo_of_CG06-09_8_20_14_all_40_13</strain>
    </source>
</reference>
<name>A0A2G9YRF6_9BACT</name>
<gene>
    <name evidence="2" type="ORF">COX39_01015</name>
</gene>
<keyword evidence="2" id="KW-0328">Glycosyltransferase</keyword>
<organism evidence="2 3">
    <name type="scientific">Candidatus Nealsonbacteria bacterium CG23_combo_of_CG06-09_8_20_14_all_40_13</name>
    <dbReference type="NCBI Taxonomy" id="1974724"/>
    <lineage>
        <taxon>Bacteria</taxon>
        <taxon>Candidatus Nealsoniibacteriota</taxon>
    </lineage>
</organism>
<feature type="domain" description="Glycosyltransferase 2-like" evidence="1">
    <location>
        <begin position="4"/>
        <end position="170"/>
    </location>
</feature>
<dbReference type="GO" id="GO:0016757">
    <property type="term" value="F:glycosyltransferase activity"/>
    <property type="evidence" value="ECO:0007669"/>
    <property type="project" value="UniProtKB-KW"/>
</dbReference>
<evidence type="ECO:0000313" key="2">
    <source>
        <dbReference type="EMBL" id="PIP21772.1"/>
    </source>
</evidence>
<accession>A0A2G9YRF6</accession>
<sequence>MKLSVVIPAYNEAKNIRTTLRRLLNILEKTLTYPFEIIVVSDGSTDKTVSQAQKISSKKVRVLHYKQNRGKGHALTHGVKNSTSEIVTFFDAGGDFQAQSIDKFIKLLEVFDADIVIGSKRHPASVVNYPLKRRFYSRLYQFLIRLLFNLNIRDTQTGLKVFKRTVLEKILPRALVKQYAFDLELLVIARQFGFKKIFEAPVKMKYNFSTSSIGAKTIFNILRDTAAIFYRAKILHYYDRPHIKLKVKS</sequence>
<dbReference type="InterPro" id="IPR029044">
    <property type="entry name" value="Nucleotide-diphossugar_trans"/>
</dbReference>
<evidence type="ECO:0000313" key="3">
    <source>
        <dbReference type="Proteomes" id="UP000231567"/>
    </source>
</evidence>
<comment type="caution">
    <text evidence="2">The sequence shown here is derived from an EMBL/GenBank/DDBJ whole genome shotgun (WGS) entry which is preliminary data.</text>
</comment>
<dbReference type="PANTHER" id="PTHR10859:SF91">
    <property type="entry name" value="DOLICHYL-PHOSPHATE BETA-GLUCOSYLTRANSFERASE"/>
    <property type="match status" value="1"/>
</dbReference>
<dbReference type="Gene3D" id="3.90.550.10">
    <property type="entry name" value="Spore Coat Polysaccharide Biosynthesis Protein SpsA, Chain A"/>
    <property type="match status" value="1"/>
</dbReference>
<keyword evidence="2" id="KW-0808">Transferase</keyword>